<proteinExistence type="inferred from homology"/>
<reference evidence="3 4" key="1">
    <citation type="submission" date="2018-08" db="EMBL/GenBank/DDBJ databases">
        <title>Genomic Encyclopedia of Type Strains, Phase IV (KMG-IV): sequencing the most valuable type-strain genomes for metagenomic binning, comparative biology and taxonomic classification.</title>
        <authorList>
            <person name="Goeker M."/>
        </authorList>
    </citation>
    <scope>NUCLEOTIDE SEQUENCE [LARGE SCALE GENOMIC DNA]</scope>
    <source>
        <strain evidence="3 4">BW863</strain>
    </source>
</reference>
<keyword evidence="3" id="KW-0413">Isomerase</keyword>
<comment type="similarity">
    <text evidence="1">Belongs to the PhzF family.</text>
</comment>
<organism evidence="3 4">
    <name type="scientific">Methylovirgula ligni</name>
    <dbReference type="NCBI Taxonomy" id="569860"/>
    <lineage>
        <taxon>Bacteria</taxon>
        <taxon>Pseudomonadati</taxon>
        <taxon>Pseudomonadota</taxon>
        <taxon>Alphaproteobacteria</taxon>
        <taxon>Hyphomicrobiales</taxon>
        <taxon>Beijerinckiaceae</taxon>
        <taxon>Methylovirgula</taxon>
    </lineage>
</organism>
<dbReference type="RefSeq" id="WP_342633310.1">
    <property type="nucleotide sequence ID" value="NZ_CP025086.1"/>
</dbReference>
<protein>
    <submittedName>
        <fullName evidence="3">Trans-2,3-dihydro-3-hydroxyanthranilate isomerase</fullName>
    </submittedName>
</protein>
<dbReference type="InterPro" id="IPR003719">
    <property type="entry name" value="Phenazine_PhzF-like"/>
</dbReference>
<dbReference type="PIRSF" id="PIRSF016184">
    <property type="entry name" value="PhzC_PhzF"/>
    <property type="match status" value="1"/>
</dbReference>
<evidence type="ECO:0000313" key="4">
    <source>
        <dbReference type="Proteomes" id="UP000256900"/>
    </source>
</evidence>
<evidence type="ECO:0000256" key="1">
    <source>
        <dbReference type="ARBA" id="ARBA00008270"/>
    </source>
</evidence>
<keyword evidence="4" id="KW-1185">Reference proteome</keyword>
<dbReference type="SUPFAM" id="SSF54506">
    <property type="entry name" value="Diaminopimelate epimerase-like"/>
    <property type="match status" value="1"/>
</dbReference>
<comment type="caution">
    <text evidence="3">The sequence shown here is derived from an EMBL/GenBank/DDBJ whole genome shotgun (WGS) entry which is preliminary data.</text>
</comment>
<evidence type="ECO:0000313" key="3">
    <source>
        <dbReference type="EMBL" id="REF86350.1"/>
    </source>
</evidence>
<dbReference type="Gene3D" id="3.10.310.10">
    <property type="entry name" value="Diaminopimelate Epimerase, Chain A, domain 1"/>
    <property type="match status" value="2"/>
</dbReference>
<evidence type="ECO:0000256" key="2">
    <source>
        <dbReference type="PIRSR" id="PIRSR016184-1"/>
    </source>
</evidence>
<dbReference type="Pfam" id="PF02567">
    <property type="entry name" value="PhzC-PhzF"/>
    <property type="match status" value="1"/>
</dbReference>
<dbReference type="PANTHER" id="PTHR13774:SF32">
    <property type="entry name" value="ANTISENSE-ENHANCING SEQUENCE 1"/>
    <property type="match status" value="1"/>
</dbReference>
<sequence>MRRQYYLLDVFTDRPLAGNPLAVVIESGGLDTTAMQKIAAEFNLSETVFVLPPRDPINTARLRIFTPKAELPFAGHPTIGTAVLIGELRAAGLMRSQDVRIVLEEAVGDVSCLARHRSGQARQAEFTLPKLPVQIAEARPREKIATALGLTPSDIGFGRHQPAVFSAGTPFTTVPIASLAALAAARPRLDLFDDAFVPPGPAHAYLYAAADDEASHDFETRMFAPTLGVYEDPATGAAAAAFAGVVMQFEDVPDGHHALTLLQGVALGRPSRIVLSLDVENGALVEAAVGGSAVIVAEGKLDL</sequence>
<accession>A0A3D9YUU8</accession>
<dbReference type="EMBL" id="QUMO01000003">
    <property type="protein sequence ID" value="REF86350.1"/>
    <property type="molecule type" value="Genomic_DNA"/>
</dbReference>
<dbReference type="NCBIfam" id="TIGR00654">
    <property type="entry name" value="PhzF_family"/>
    <property type="match status" value="1"/>
</dbReference>
<gene>
    <name evidence="3" type="ORF">DES32_2401</name>
</gene>
<dbReference type="Proteomes" id="UP000256900">
    <property type="component" value="Unassembled WGS sequence"/>
</dbReference>
<dbReference type="GO" id="GO:0016853">
    <property type="term" value="F:isomerase activity"/>
    <property type="evidence" value="ECO:0007669"/>
    <property type="project" value="UniProtKB-KW"/>
</dbReference>
<dbReference type="PANTHER" id="PTHR13774">
    <property type="entry name" value="PHENAZINE BIOSYNTHESIS PROTEIN"/>
    <property type="match status" value="1"/>
</dbReference>
<name>A0A3D9YUU8_9HYPH</name>
<feature type="active site" evidence="2">
    <location>
        <position position="46"/>
    </location>
</feature>
<dbReference type="AlphaFoldDB" id="A0A3D9YUU8"/>
<dbReference type="GO" id="GO:0005737">
    <property type="term" value="C:cytoplasm"/>
    <property type="evidence" value="ECO:0007669"/>
    <property type="project" value="TreeGrafter"/>
</dbReference>